<dbReference type="InterPro" id="IPR009057">
    <property type="entry name" value="Homeodomain-like_sf"/>
</dbReference>
<accession>A0A7G9W7M2</accession>
<dbReference type="PANTHER" id="PTHR37812">
    <property type="entry name" value="MU-LIKE PROPHAGE FLUMU PROTEIN C"/>
    <property type="match status" value="1"/>
</dbReference>
<dbReference type="SUPFAM" id="SSF46689">
    <property type="entry name" value="Homeodomain-like"/>
    <property type="match status" value="1"/>
</dbReference>
<reference evidence="1 2" key="1">
    <citation type="submission" date="2020-07" db="EMBL/GenBank/DDBJ databases">
        <title>Alkalicella. sp. LB2 genome.</title>
        <authorList>
            <person name="Postec A."/>
            <person name="Quemeneur M."/>
        </authorList>
    </citation>
    <scope>NUCLEOTIDE SEQUENCE [LARGE SCALE GENOMIC DNA]</scope>
    <source>
        <strain evidence="1 2">LB2</strain>
    </source>
</reference>
<dbReference type="NCBIfam" id="NF040785">
    <property type="entry name" value="CD3324_fam"/>
    <property type="match status" value="1"/>
</dbReference>
<gene>
    <name evidence="1" type="ORF">HYG86_07735</name>
</gene>
<evidence type="ECO:0000313" key="2">
    <source>
        <dbReference type="Proteomes" id="UP000516160"/>
    </source>
</evidence>
<dbReference type="InterPro" id="IPR049739">
    <property type="entry name" value="YraL-like"/>
</dbReference>
<dbReference type="EMBL" id="CP058559">
    <property type="protein sequence ID" value="QNO14684.1"/>
    <property type="molecule type" value="Genomic_DNA"/>
</dbReference>
<dbReference type="InterPro" id="IPR052411">
    <property type="entry name" value="c-mor_Regulatory_Protein"/>
</dbReference>
<sequence>MKYIKAENVFPQELLVEIQKHIQGEMIYIPKQEGVRKKWGESSGNRKYLEQRNSEISDYFSKGYSIEELAEEFYLSISSIKRIVYSRKN</sequence>
<evidence type="ECO:0008006" key="3">
    <source>
        <dbReference type="Google" id="ProtNLM"/>
    </source>
</evidence>
<keyword evidence="2" id="KW-1185">Reference proteome</keyword>
<dbReference type="RefSeq" id="WP_213168581.1">
    <property type="nucleotide sequence ID" value="NZ_CP058559.1"/>
</dbReference>
<evidence type="ECO:0000313" key="1">
    <source>
        <dbReference type="EMBL" id="QNO14684.1"/>
    </source>
</evidence>
<proteinExistence type="predicted"/>
<dbReference type="Proteomes" id="UP000516160">
    <property type="component" value="Chromosome"/>
</dbReference>
<dbReference type="PANTHER" id="PTHR37812:SF1">
    <property type="entry name" value="MU-LIKE PROPHAGE FLUMU PROTEIN C"/>
    <property type="match status" value="1"/>
</dbReference>
<dbReference type="AlphaFoldDB" id="A0A7G9W7M2"/>
<name>A0A7G9W7M2_ALKCA</name>
<dbReference type="KEGG" id="acae:HYG86_07735"/>
<organism evidence="1 2">
    <name type="scientific">Alkalicella caledoniensis</name>
    <dbReference type="NCBI Taxonomy" id="2731377"/>
    <lineage>
        <taxon>Bacteria</taxon>
        <taxon>Bacillati</taxon>
        <taxon>Bacillota</taxon>
        <taxon>Clostridia</taxon>
        <taxon>Eubacteriales</taxon>
        <taxon>Proteinivoracaceae</taxon>
        <taxon>Alkalicella</taxon>
    </lineage>
</organism>
<protein>
    <recommendedName>
        <fullName evidence="3">Mor transcription activator domain-containing protein</fullName>
    </recommendedName>
</protein>